<dbReference type="InterPro" id="IPR045498">
    <property type="entry name" value="HflX_C"/>
</dbReference>
<dbReference type="Pfam" id="PF13167">
    <property type="entry name" value="GTP-bdg_N"/>
    <property type="match status" value="1"/>
</dbReference>
<sequence length="586" mass="65076">MIHGNLEGIRESVLADLEKLYDAEFPRDEFLPDRLLAILVRYTMLINREMLVYLSREGTILEIAIGSIASIALPELHLRRNLDRLSGFRCVHTHPGGDARLSDVDLQALRLLRFDSMCSVGVADNRATGIMAAFLGEMEYDKLSIVTFGPVKPGRIPQNLWMREIELAEERVQRAIRQGGLTETAERALLISIDSESSLDELAGLADTAGALVVARTLQKRVKPDPSTFIGGGKAAELALSCQALEVDLAIVDDEITGAQQRNLENALGVRVIDRTALILDIFARRAQSSEGKLQVELAQLKYRLPRLTGLGTSLSRLGGGIGTRGPGETRLEVDRRRIRRRIDDLSQQLAELKKQRDMRRARREKQEQVIVALVGYTNAGKSTLLNALSGADVLVEDKLFATLDPVLRLVELPENRSCLLVDTVGFIRKLPHQLVEAFHSTLEEALYADLIVVVSDYSSSTYREQRATVFEVLRELGVGDKPVLEALNKCDQAEIAGEIEPPGAILISAKTGMGLDHLKAEIGRRVASMRHEVELLIPYAKGAVLNWIHQRGQTLRETYEDTGTRVLCRIDSKTYQQVKRALETE</sequence>
<dbReference type="GO" id="GO:0005737">
    <property type="term" value="C:cytoplasm"/>
    <property type="evidence" value="ECO:0007669"/>
    <property type="project" value="UniProtKB-SubCell"/>
</dbReference>
<evidence type="ECO:0000256" key="7">
    <source>
        <dbReference type="SAM" id="Coils"/>
    </source>
</evidence>
<dbReference type="EMBL" id="DVMU01000054">
    <property type="protein sequence ID" value="HIU33377.1"/>
    <property type="molecule type" value="Genomic_DNA"/>
</dbReference>
<dbReference type="GO" id="GO:0005525">
    <property type="term" value="F:GTP binding"/>
    <property type="evidence" value="ECO:0007669"/>
    <property type="project" value="UniProtKB-UniRule"/>
</dbReference>
<dbReference type="InterPro" id="IPR016496">
    <property type="entry name" value="GTPase_HflX"/>
</dbReference>
<dbReference type="InterPro" id="IPR027417">
    <property type="entry name" value="P-loop_NTPase"/>
</dbReference>
<evidence type="ECO:0000256" key="1">
    <source>
        <dbReference type="ARBA" id="ARBA00022490"/>
    </source>
</evidence>
<keyword evidence="7" id="KW-0175">Coiled coil</keyword>
<dbReference type="HAMAP" id="MF_00900">
    <property type="entry name" value="GTPase_HflX"/>
    <property type="match status" value="1"/>
</dbReference>
<keyword evidence="4" id="KW-0460">Magnesium</keyword>
<reference evidence="9" key="1">
    <citation type="submission" date="2020-10" db="EMBL/GenBank/DDBJ databases">
        <authorList>
            <person name="Gilroy R."/>
        </authorList>
    </citation>
    <scope>NUCLEOTIDE SEQUENCE</scope>
    <source>
        <strain evidence="9">ChiHcec3-11533</strain>
    </source>
</reference>
<dbReference type="Gene3D" id="3.40.50.300">
    <property type="entry name" value="P-loop containing nucleotide triphosphate hydrolases"/>
    <property type="match status" value="1"/>
</dbReference>
<dbReference type="Gene3D" id="6.10.250.2860">
    <property type="match status" value="1"/>
</dbReference>
<evidence type="ECO:0000256" key="3">
    <source>
        <dbReference type="ARBA" id="ARBA00022741"/>
    </source>
</evidence>
<comment type="subunit">
    <text evidence="6">Monomer. Associates with the 50S ribosomal subunit.</text>
</comment>
<dbReference type="FunFam" id="3.40.50.11060:FF:000001">
    <property type="entry name" value="GTPase HflX"/>
    <property type="match status" value="1"/>
</dbReference>
<protein>
    <recommendedName>
        <fullName evidence="6">GTPase HflX</fullName>
    </recommendedName>
    <alternativeName>
        <fullName evidence="6">GTP-binding protein HflX</fullName>
    </alternativeName>
</protein>
<comment type="caution">
    <text evidence="9">The sequence shown here is derived from an EMBL/GenBank/DDBJ whole genome shotgun (WGS) entry which is preliminary data.</text>
</comment>
<dbReference type="CDD" id="cd01878">
    <property type="entry name" value="HflX"/>
    <property type="match status" value="1"/>
</dbReference>
<dbReference type="PANTHER" id="PTHR10229:SF0">
    <property type="entry name" value="GTP-BINDING PROTEIN 6-RELATED"/>
    <property type="match status" value="1"/>
</dbReference>
<reference evidence="9" key="2">
    <citation type="journal article" date="2021" name="PeerJ">
        <title>Extensive microbial diversity within the chicken gut microbiome revealed by metagenomics and culture.</title>
        <authorList>
            <person name="Gilroy R."/>
            <person name="Ravi A."/>
            <person name="Getino M."/>
            <person name="Pursley I."/>
            <person name="Horton D.L."/>
            <person name="Alikhan N.F."/>
            <person name="Baker D."/>
            <person name="Gharbi K."/>
            <person name="Hall N."/>
            <person name="Watson M."/>
            <person name="Adriaenssens E.M."/>
            <person name="Foster-Nyarko E."/>
            <person name="Jarju S."/>
            <person name="Secka A."/>
            <person name="Antonio M."/>
            <person name="Oren A."/>
            <person name="Chaudhuri R.R."/>
            <person name="La Ragione R."/>
            <person name="Hildebrand F."/>
            <person name="Pallen M.J."/>
        </authorList>
    </citation>
    <scope>NUCLEOTIDE SEQUENCE</scope>
    <source>
        <strain evidence="9">ChiHcec3-11533</strain>
    </source>
</reference>
<dbReference type="SUPFAM" id="SSF52540">
    <property type="entry name" value="P-loop containing nucleoside triphosphate hydrolases"/>
    <property type="match status" value="1"/>
</dbReference>
<dbReference type="GO" id="GO:0046872">
    <property type="term" value="F:metal ion binding"/>
    <property type="evidence" value="ECO:0007669"/>
    <property type="project" value="UniProtKB-KW"/>
</dbReference>
<feature type="domain" description="Hflx-type G" evidence="8">
    <location>
        <begin position="370"/>
        <end position="531"/>
    </location>
</feature>
<dbReference type="InterPro" id="IPR006073">
    <property type="entry name" value="GTP-bd"/>
</dbReference>
<comment type="subcellular location">
    <subcellularLocation>
        <location evidence="6">Cytoplasm</location>
    </subcellularLocation>
    <text evidence="6">May associate with membranes.</text>
</comment>
<evidence type="ECO:0000313" key="9">
    <source>
        <dbReference type="EMBL" id="HIU33377.1"/>
    </source>
</evidence>
<dbReference type="PROSITE" id="PS51705">
    <property type="entry name" value="G_HFLX"/>
    <property type="match status" value="1"/>
</dbReference>
<evidence type="ECO:0000313" key="10">
    <source>
        <dbReference type="Proteomes" id="UP000824072"/>
    </source>
</evidence>
<dbReference type="InterPro" id="IPR042108">
    <property type="entry name" value="GTPase_HflX_N_sf"/>
</dbReference>
<dbReference type="Gene3D" id="3.40.50.11060">
    <property type="entry name" value="GTPase HflX, N-terminal domain"/>
    <property type="match status" value="1"/>
</dbReference>
<evidence type="ECO:0000259" key="8">
    <source>
        <dbReference type="PROSITE" id="PS51705"/>
    </source>
</evidence>
<dbReference type="InterPro" id="IPR030394">
    <property type="entry name" value="G_HFLX_dom"/>
</dbReference>
<dbReference type="Pfam" id="PF16360">
    <property type="entry name" value="GTP-bdg_M"/>
    <property type="match status" value="1"/>
</dbReference>
<gene>
    <name evidence="6 9" type="primary">hflX</name>
    <name evidence="9" type="ORF">IAB02_02315</name>
</gene>
<comment type="similarity">
    <text evidence="6">Belongs to the TRAFAC class OBG-HflX-like GTPase superfamily. HflX GTPase family.</text>
</comment>
<evidence type="ECO:0000256" key="4">
    <source>
        <dbReference type="ARBA" id="ARBA00022842"/>
    </source>
</evidence>
<keyword evidence="1 6" id="KW-0963">Cytoplasm</keyword>
<keyword evidence="3 6" id="KW-0547">Nucleotide-binding</keyword>
<evidence type="ECO:0000256" key="2">
    <source>
        <dbReference type="ARBA" id="ARBA00022723"/>
    </source>
</evidence>
<evidence type="ECO:0000256" key="5">
    <source>
        <dbReference type="ARBA" id="ARBA00023134"/>
    </source>
</evidence>
<dbReference type="InterPro" id="IPR025121">
    <property type="entry name" value="GTPase_HflX_N"/>
</dbReference>
<dbReference type="GO" id="GO:0043022">
    <property type="term" value="F:ribosome binding"/>
    <property type="evidence" value="ECO:0007669"/>
    <property type="project" value="TreeGrafter"/>
</dbReference>
<evidence type="ECO:0000256" key="6">
    <source>
        <dbReference type="HAMAP-Rule" id="MF_00900"/>
    </source>
</evidence>
<feature type="coiled-coil region" evidence="7">
    <location>
        <begin position="329"/>
        <end position="370"/>
    </location>
</feature>
<dbReference type="AlphaFoldDB" id="A0A9D1I9X7"/>
<name>A0A9D1I9X7_9FIRM</name>
<dbReference type="Pfam" id="PF19275">
    <property type="entry name" value="HflX_C"/>
    <property type="match status" value="1"/>
</dbReference>
<accession>A0A9D1I9X7</accession>
<keyword evidence="2" id="KW-0479">Metal-binding</keyword>
<dbReference type="NCBIfam" id="TIGR03156">
    <property type="entry name" value="GTP_HflX"/>
    <property type="match status" value="1"/>
</dbReference>
<dbReference type="InterPro" id="IPR032305">
    <property type="entry name" value="GTP-bd_M"/>
</dbReference>
<dbReference type="PRINTS" id="PR00326">
    <property type="entry name" value="GTP1OBG"/>
</dbReference>
<dbReference type="Pfam" id="PF01926">
    <property type="entry name" value="MMR_HSR1"/>
    <property type="match status" value="1"/>
</dbReference>
<dbReference type="GO" id="GO:0003924">
    <property type="term" value="F:GTPase activity"/>
    <property type="evidence" value="ECO:0007669"/>
    <property type="project" value="UniProtKB-UniRule"/>
</dbReference>
<comment type="function">
    <text evidence="6">GTPase that associates with the 50S ribosomal subunit and may have a role during protein synthesis or ribosome biogenesis.</text>
</comment>
<proteinExistence type="inferred from homology"/>
<keyword evidence="5 6" id="KW-0342">GTP-binding</keyword>
<organism evidence="9 10">
    <name type="scientific">Candidatus Pullichristensenella excrementigallinarum</name>
    <dbReference type="NCBI Taxonomy" id="2840907"/>
    <lineage>
        <taxon>Bacteria</taxon>
        <taxon>Bacillati</taxon>
        <taxon>Bacillota</taxon>
        <taxon>Clostridia</taxon>
        <taxon>Candidatus Pullichristensenella</taxon>
    </lineage>
</organism>
<dbReference type="PANTHER" id="PTHR10229">
    <property type="entry name" value="GTP-BINDING PROTEIN HFLX"/>
    <property type="match status" value="1"/>
</dbReference>
<dbReference type="Proteomes" id="UP000824072">
    <property type="component" value="Unassembled WGS sequence"/>
</dbReference>